<dbReference type="RefSeq" id="WP_186953415.1">
    <property type="nucleotide sequence ID" value="NZ_JACOFX010000003.1"/>
</dbReference>
<protein>
    <submittedName>
        <fullName evidence="1">Uncharacterized protein</fullName>
    </submittedName>
</protein>
<organism evidence="1 2">
    <name type="scientific">Undibacterium umbellatum</name>
    <dbReference type="NCBI Taxonomy" id="2762300"/>
    <lineage>
        <taxon>Bacteria</taxon>
        <taxon>Pseudomonadati</taxon>
        <taxon>Pseudomonadota</taxon>
        <taxon>Betaproteobacteria</taxon>
        <taxon>Burkholderiales</taxon>
        <taxon>Oxalobacteraceae</taxon>
        <taxon>Undibacterium</taxon>
    </lineage>
</organism>
<sequence length="211" mass="24078">MPRIISEKNGFTLFAENKLPFGDNLPLLCDSMDLLKKLKSKKIVDIFKLYIEHPSNYLYGPYNIPENKLFKHGSGPIFFVLESEVCVGFYASSLNSSVLVWQENLPLVFGLLEKKFAHLLNSGCLVSCQDLRFGDYQCANVLGRRIDQLTIYKTSEPRNNNYRNERGLLVTLDDKTDFLISKGLQENCDFSLMSDEKIRNSLNGYLTAIEV</sequence>
<name>A0ABR6Z993_9BURK</name>
<dbReference type="Proteomes" id="UP000646911">
    <property type="component" value="Unassembled WGS sequence"/>
</dbReference>
<dbReference type="EMBL" id="JACOFX010000003">
    <property type="protein sequence ID" value="MBC3907876.1"/>
    <property type="molecule type" value="Genomic_DNA"/>
</dbReference>
<reference evidence="1 2" key="1">
    <citation type="submission" date="2020-08" db="EMBL/GenBank/DDBJ databases">
        <title>Novel species isolated from subtropical streams in China.</title>
        <authorList>
            <person name="Lu H."/>
        </authorList>
    </citation>
    <scope>NUCLEOTIDE SEQUENCE [LARGE SCALE GENOMIC DNA]</scope>
    <source>
        <strain evidence="1 2">NL8W</strain>
    </source>
</reference>
<gene>
    <name evidence="1" type="ORF">H8L47_09885</name>
</gene>
<keyword evidence="2" id="KW-1185">Reference proteome</keyword>
<evidence type="ECO:0000313" key="1">
    <source>
        <dbReference type="EMBL" id="MBC3907876.1"/>
    </source>
</evidence>
<evidence type="ECO:0000313" key="2">
    <source>
        <dbReference type="Proteomes" id="UP000646911"/>
    </source>
</evidence>
<proteinExistence type="predicted"/>
<accession>A0ABR6Z993</accession>
<comment type="caution">
    <text evidence="1">The sequence shown here is derived from an EMBL/GenBank/DDBJ whole genome shotgun (WGS) entry which is preliminary data.</text>
</comment>